<protein>
    <submittedName>
        <fullName evidence="13">Cytochrome d ubiquinol oxidase subunit 2</fullName>
    </submittedName>
</protein>
<keyword evidence="11 12" id="KW-0472">Membrane</keyword>
<feature type="transmembrane region" description="Helical" evidence="12">
    <location>
        <begin position="222"/>
        <end position="241"/>
    </location>
</feature>
<proteinExistence type="inferred from homology"/>
<keyword evidence="3" id="KW-0813">Transport</keyword>
<evidence type="ECO:0000256" key="7">
    <source>
        <dbReference type="ARBA" id="ARBA00022723"/>
    </source>
</evidence>
<evidence type="ECO:0000256" key="1">
    <source>
        <dbReference type="ARBA" id="ARBA00004651"/>
    </source>
</evidence>
<evidence type="ECO:0000256" key="12">
    <source>
        <dbReference type="SAM" id="Phobius"/>
    </source>
</evidence>
<dbReference type="AlphaFoldDB" id="A0A212LNX2"/>
<feature type="transmembrane region" description="Helical" evidence="12">
    <location>
        <begin position="159"/>
        <end position="182"/>
    </location>
</feature>
<dbReference type="GO" id="GO:0016682">
    <property type="term" value="F:oxidoreductase activity, acting on diphenols and related substances as donors, oxygen as acceptor"/>
    <property type="evidence" value="ECO:0007669"/>
    <property type="project" value="TreeGrafter"/>
</dbReference>
<dbReference type="PANTHER" id="PTHR43141">
    <property type="entry name" value="CYTOCHROME BD2 SUBUNIT II"/>
    <property type="match status" value="1"/>
</dbReference>
<dbReference type="PANTHER" id="PTHR43141:SF5">
    <property type="entry name" value="CYTOCHROME BD-I UBIQUINOL OXIDASE SUBUNIT 2"/>
    <property type="match status" value="1"/>
</dbReference>
<evidence type="ECO:0000256" key="3">
    <source>
        <dbReference type="ARBA" id="ARBA00022448"/>
    </source>
</evidence>
<feature type="transmembrane region" description="Helical" evidence="12">
    <location>
        <begin position="194"/>
        <end position="216"/>
    </location>
</feature>
<organism evidence="13">
    <name type="scientific">uncultured Sporomusa sp</name>
    <dbReference type="NCBI Taxonomy" id="307249"/>
    <lineage>
        <taxon>Bacteria</taxon>
        <taxon>Bacillati</taxon>
        <taxon>Bacillota</taxon>
        <taxon>Negativicutes</taxon>
        <taxon>Selenomonadales</taxon>
        <taxon>Sporomusaceae</taxon>
        <taxon>Sporomusa</taxon>
        <taxon>environmental samples</taxon>
    </lineage>
</organism>
<comment type="similarity">
    <text evidence="2">Belongs to the cytochrome ubiquinol oxidase subunit 2 family.</text>
</comment>
<feature type="transmembrane region" description="Helical" evidence="12">
    <location>
        <begin position="74"/>
        <end position="98"/>
    </location>
</feature>
<keyword evidence="5" id="KW-0349">Heme</keyword>
<evidence type="ECO:0000256" key="5">
    <source>
        <dbReference type="ARBA" id="ARBA00022617"/>
    </source>
</evidence>
<gene>
    <name evidence="13" type="ORF">KL86SPO_20468</name>
</gene>
<evidence type="ECO:0000256" key="6">
    <source>
        <dbReference type="ARBA" id="ARBA00022692"/>
    </source>
</evidence>
<keyword evidence="6 12" id="KW-0812">Transmembrane</keyword>
<dbReference type="NCBIfam" id="TIGR00203">
    <property type="entry name" value="cydB"/>
    <property type="match status" value="1"/>
</dbReference>
<dbReference type="PIRSF" id="PIRSF000267">
    <property type="entry name" value="Cyt_oxidse_sub2"/>
    <property type="match status" value="1"/>
</dbReference>
<dbReference type="GO" id="GO:0019646">
    <property type="term" value="P:aerobic electron transport chain"/>
    <property type="evidence" value="ECO:0007669"/>
    <property type="project" value="TreeGrafter"/>
</dbReference>
<evidence type="ECO:0000256" key="4">
    <source>
        <dbReference type="ARBA" id="ARBA00022475"/>
    </source>
</evidence>
<dbReference type="GO" id="GO:0070069">
    <property type="term" value="C:cytochrome complex"/>
    <property type="evidence" value="ECO:0007669"/>
    <property type="project" value="TreeGrafter"/>
</dbReference>
<feature type="transmembrane region" description="Helical" evidence="12">
    <location>
        <begin position="119"/>
        <end position="139"/>
    </location>
</feature>
<reference evidence="13" key="1">
    <citation type="submission" date="2016-08" db="EMBL/GenBank/DDBJ databases">
        <authorList>
            <person name="Seilhamer J.J."/>
        </authorList>
    </citation>
    <scope>NUCLEOTIDE SEQUENCE</scope>
    <source>
        <strain evidence="13">86</strain>
    </source>
</reference>
<feature type="transmembrane region" description="Helical" evidence="12">
    <location>
        <begin position="253"/>
        <end position="276"/>
    </location>
</feature>
<accession>A0A212LNX2</accession>
<comment type="subcellular location">
    <subcellularLocation>
        <location evidence="1">Cell membrane</location>
        <topology evidence="1">Multi-pass membrane protein</topology>
    </subcellularLocation>
</comment>
<sequence>MDLNTVCFIMFSFLLLGYLLLEGFDYGVGMLHPFLGKSESEKRAILQTIAPVWEGNEVWLIAAGAVLFAGFPDVYATLFSGLYLALLLILVTLILRGVAFEFRNQDSNPAWRKFWDWSIFLGSIIPALLWGIALTNLLYGLPIDVEKQYVGTFGDLLSIYSLTGGLVFTLMFLLHGTVFLTLRLDHRFTPQVRTIGLTTGKYTILLAAGFILLSFLRTDLTAKLVPALALTALFLALLFCWRRLKDHQYVFSFIFSTTAIIATVSAIFTGLFPRLIVSSLNPDWSLTVYNSASNPLTLKIMAVTMAFVLPAVLAFEVWKYHIFRERVNVNNTAIESHKLLWEQLHWQLQQLITHSRNLITIITRGKKTLDSSVNRLDKFPETATANELQKFRELIGYGRQVANLVAKMINILKR</sequence>
<name>A0A212LNX2_9FIRM</name>
<dbReference type="InterPro" id="IPR003317">
    <property type="entry name" value="Cyt-d_oxidase_su2"/>
</dbReference>
<dbReference type="GO" id="GO:0046872">
    <property type="term" value="F:metal ion binding"/>
    <property type="evidence" value="ECO:0007669"/>
    <property type="project" value="UniProtKB-KW"/>
</dbReference>
<keyword evidence="9 12" id="KW-1133">Transmembrane helix</keyword>
<dbReference type="GO" id="GO:0009055">
    <property type="term" value="F:electron transfer activity"/>
    <property type="evidence" value="ECO:0007669"/>
    <property type="project" value="TreeGrafter"/>
</dbReference>
<evidence type="ECO:0000256" key="9">
    <source>
        <dbReference type="ARBA" id="ARBA00022989"/>
    </source>
</evidence>
<keyword evidence="8" id="KW-0249">Electron transport</keyword>
<dbReference type="Pfam" id="PF02322">
    <property type="entry name" value="Cyt_bd_oxida_II"/>
    <property type="match status" value="1"/>
</dbReference>
<evidence type="ECO:0000256" key="10">
    <source>
        <dbReference type="ARBA" id="ARBA00023004"/>
    </source>
</evidence>
<feature type="transmembrane region" description="Helical" evidence="12">
    <location>
        <begin position="296"/>
        <end position="318"/>
    </location>
</feature>
<evidence type="ECO:0000256" key="2">
    <source>
        <dbReference type="ARBA" id="ARBA00007543"/>
    </source>
</evidence>
<keyword evidence="10" id="KW-0408">Iron</keyword>
<dbReference type="EMBL" id="FMJE01000002">
    <property type="protein sequence ID" value="SCM79237.1"/>
    <property type="molecule type" value="Genomic_DNA"/>
</dbReference>
<keyword evidence="4" id="KW-1003">Cell membrane</keyword>
<evidence type="ECO:0000256" key="11">
    <source>
        <dbReference type="ARBA" id="ARBA00023136"/>
    </source>
</evidence>
<keyword evidence="7" id="KW-0479">Metal-binding</keyword>
<dbReference type="RefSeq" id="WP_288183458.1">
    <property type="nucleotide sequence ID" value="NZ_LT608335.1"/>
</dbReference>
<evidence type="ECO:0000256" key="8">
    <source>
        <dbReference type="ARBA" id="ARBA00022982"/>
    </source>
</evidence>
<evidence type="ECO:0000313" key="13">
    <source>
        <dbReference type="EMBL" id="SCM79237.1"/>
    </source>
</evidence>
<dbReference type="GO" id="GO:0005886">
    <property type="term" value="C:plasma membrane"/>
    <property type="evidence" value="ECO:0007669"/>
    <property type="project" value="UniProtKB-SubCell"/>
</dbReference>